<feature type="region of interest" description="Disordered" evidence="1">
    <location>
        <begin position="89"/>
        <end position="115"/>
    </location>
</feature>
<organism evidence="2 3">
    <name type="scientific">Oedothorax gibbosus</name>
    <dbReference type="NCBI Taxonomy" id="931172"/>
    <lineage>
        <taxon>Eukaryota</taxon>
        <taxon>Metazoa</taxon>
        <taxon>Ecdysozoa</taxon>
        <taxon>Arthropoda</taxon>
        <taxon>Chelicerata</taxon>
        <taxon>Arachnida</taxon>
        <taxon>Araneae</taxon>
        <taxon>Araneomorphae</taxon>
        <taxon>Entelegynae</taxon>
        <taxon>Araneoidea</taxon>
        <taxon>Linyphiidae</taxon>
        <taxon>Erigoninae</taxon>
        <taxon>Oedothorax</taxon>
    </lineage>
</organism>
<accession>A0AAV6THP1</accession>
<dbReference type="EMBL" id="JAFNEN010004218">
    <property type="protein sequence ID" value="KAG8171266.1"/>
    <property type="molecule type" value="Genomic_DNA"/>
</dbReference>
<reference evidence="2 3" key="1">
    <citation type="journal article" date="2022" name="Nat. Ecol. Evol.">
        <title>A masculinizing supergene underlies an exaggerated male reproductive morph in a spider.</title>
        <authorList>
            <person name="Hendrickx F."/>
            <person name="De Corte Z."/>
            <person name="Sonet G."/>
            <person name="Van Belleghem S.M."/>
            <person name="Kostlbacher S."/>
            <person name="Vangestel C."/>
        </authorList>
    </citation>
    <scope>NUCLEOTIDE SEQUENCE [LARGE SCALE GENOMIC DNA]</scope>
    <source>
        <strain evidence="2">W744_W776</strain>
    </source>
</reference>
<feature type="region of interest" description="Disordered" evidence="1">
    <location>
        <begin position="21"/>
        <end position="49"/>
    </location>
</feature>
<protein>
    <submittedName>
        <fullName evidence="2">Uncharacterized protein</fullName>
    </submittedName>
</protein>
<evidence type="ECO:0000256" key="1">
    <source>
        <dbReference type="SAM" id="MobiDB-lite"/>
    </source>
</evidence>
<keyword evidence="3" id="KW-1185">Reference proteome</keyword>
<evidence type="ECO:0000313" key="2">
    <source>
        <dbReference type="EMBL" id="KAG8171266.1"/>
    </source>
</evidence>
<dbReference type="Proteomes" id="UP000827092">
    <property type="component" value="Unassembled WGS sequence"/>
</dbReference>
<dbReference type="AlphaFoldDB" id="A0AAV6THP1"/>
<evidence type="ECO:0000313" key="3">
    <source>
        <dbReference type="Proteomes" id="UP000827092"/>
    </source>
</evidence>
<sequence>MIPPAGFPTGTLLHFISSKKSSSGIFSAPRARPEPKISPGPTQSPHKNIKSVIAKGRCGKGAGETKSTRDDNLTLTKIPVHGRKIWAMGANPQHKEVQRVPQNSCGKGKPTQMIP</sequence>
<gene>
    <name evidence="2" type="ORF">JTE90_020206</name>
</gene>
<proteinExistence type="predicted"/>
<name>A0AAV6THP1_9ARAC</name>
<comment type="caution">
    <text evidence="2">The sequence shown here is derived from an EMBL/GenBank/DDBJ whole genome shotgun (WGS) entry which is preliminary data.</text>
</comment>